<organism evidence="2 3">
    <name type="scientific">Suillus luteus UH-Slu-Lm8-n1</name>
    <dbReference type="NCBI Taxonomy" id="930992"/>
    <lineage>
        <taxon>Eukaryota</taxon>
        <taxon>Fungi</taxon>
        <taxon>Dikarya</taxon>
        <taxon>Basidiomycota</taxon>
        <taxon>Agaricomycotina</taxon>
        <taxon>Agaricomycetes</taxon>
        <taxon>Agaricomycetidae</taxon>
        <taxon>Boletales</taxon>
        <taxon>Suillineae</taxon>
        <taxon>Suillaceae</taxon>
        <taxon>Suillus</taxon>
    </lineage>
</organism>
<name>A0A0D0AFN9_9AGAM</name>
<protein>
    <submittedName>
        <fullName evidence="2">Uncharacterized protein</fullName>
    </submittedName>
</protein>
<sequence length="345" mass="38351">MSRRGWHQQTHPSLSSLDPNYDYPSNMYHLDGVAAQQPNVAAYSQDSELASFYATAPPLLPASTPILPTSTHLLPASTPVDSSQSGLGASGSNVLDSTSESVVNMLGQRRKMDDVYPEAAKRQKFLGSRVLPTSIPTSSKSSIDFVSNFSVEDVKADAWEHLMKTLFEKSLFPSQIQLSSWANASLDHVVKSCASKDMTKWKSRSEGKSEIKRLKGIVKSIQNGFDNFNQVFIIGVYDIALRVSATGNAISSRIARVGSLLIDFRYLDEMMQRQTASGQVELVRIPFGHRAIMAFLEYFLLQRQFNRYVLFNTDGWEGRLINVLALGGAFCSWGLRRCVNGWFSE</sequence>
<gene>
    <name evidence="2" type="ORF">CY34DRAFT_16020</name>
</gene>
<feature type="compositionally biased region" description="Polar residues" evidence="1">
    <location>
        <begin position="79"/>
        <end position="94"/>
    </location>
</feature>
<evidence type="ECO:0000313" key="2">
    <source>
        <dbReference type="EMBL" id="KIK36969.1"/>
    </source>
</evidence>
<feature type="region of interest" description="Disordered" evidence="1">
    <location>
        <begin position="1"/>
        <end position="20"/>
    </location>
</feature>
<dbReference type="InParanoid" id="A0A0D0AFN9"/>
<evidence type="ECO:0000313" key="3">
    <source>
        <dbReference type="Proteomes" id="UP000054485"/>
    </source>
</evidence>
<dbReference type="AlphaFoldDB" id="A0A0D0AFN9"/>
<keyword evidence="3" id="KW-1185">Reference proteome</keyword>
<feature type="region of interest" description="Disordered" evidence="1">
    <location>
        <begin position="75"/>
        <end position="94"/>
    </location>
</feature>
<dbReference type="Proteomes" id="UP000054485">
    <property type="component" value="Unassembled WGS sequence"/>
</dbReference>
<reference evidence="3" key="2">
    <citation type="submission" date="2015-01" db="EMBL/GenBank/DDBJ databases">
        <title>Evolutionary Origins and Diversification of the Mycorrhizal Mutualists.</title>
        <authorList>
            <consortium name="DOE Joint Genome Institute"/>
            <consortium name="Mycorrhizal Genomics Consortium"/>
            <person name="Kohler A."/>
            <person name="Kuo A."/>
            <person name="Nagy L.G."/>
            <person name="Floudas D."/>
            <person name="Copeland A."/>
            <person name="Barry K.W."/>
            <person name="Cichocki N."/>
            <person name="Veneault-Fourrey C."/>
            <person name="LaButti K."/>
            <person name="Lindquist E.A."/>
            <person name="Lipzen A."/>
            <person name="Lundell T."/>
            <person name="Morin E."/>
            <person name="Murat C."/>
            <person name="Riley R."/>
            <person name="Ohm R."/>
            <person name="Sun H."/>
            <person name="Tunlid A."/>
            <person name="Henrissat B."/>
            <person name="Grigoriev I.V."/>
            <person name="Hibbett D.S."/>
            <person name="Martin F."/>
        </authorList>
    </citation>
    <scope>NUCLEOTIDE SEQUENCE [LARGE SCALE GENOMIC DNA]</scope>
    <source>
        <strain evidence="3">UH-Slu-Lm8-n1</strain>
    </source>
</reference>
<reference evidence="2 3" key="1">
    <citation type="submission" date="2014-04" db="EMBL/GenBank/DDBJ databases">
        <authorList>
            <consortium name="DOE Joint Genome Institute"/>
            <person name="Kuo A."/>
            <person name="Ruytinx J."/>
            <person name="Rineau F."/>
            <person name="Colpaert J."/>
            <person name="Kohler A."/>
            <person name="Nagy L.G."/>
            <person name="Floudas D."/>
            <person name="Copeland A."/>
            <person name="Barry K.W."/>
            <person name="Cichocki N."/>
            <person name="Veneault-Fourrey C."/>
            <person name="LaButti K."/>
            <person name="Lindquist E.A."/>
            <person name="Lipzen A."/>
            <person name="Lundell T."/>
            <person name="Morin E."/>
            <person name="Murat C."/>
            <person name="Sun H."/>
            <person name="Tunlid A."/>
            <person name="Henrissat B."/>
            <person name="Grigoriev I.V."/>
            <person name="Hibbett D.S."/>
            <person name="Martin F."/>
            <person name="Nordberg H.P."/>
            <person name="Cantor M.N."/>
            <person name="Hua S.X."/>
        </authorList>
    </citation>
    <scope>NUCLEOTIDE SEQUENCE [LARGE SCALE GENOMIC DNA]</scope>
    <source>
        <strain evidence="2 3">UH-Slu-Lm8-n1</strain>
    </source>
</reference>
<accession>A0A0D0AFN9</accession>
<dbReference type="EMBL" id="KN835484">
    <property type="protein sequence ID" value="KIK36969.1"/>
    <property type="molecule type" value="Genomic_DNA"/>
</dbReference>
<evidence type="ECO:0000256" key="1">
    <source>
        <dbReference type="SAM" id="MobiDB-lite"/>
    </source>
</evidence>
<proteinExistence type="predicted"/>
<dbReference type="HOGENOM" id="CLU_804542_0_0_1"/>
<feature type="compositionally biased region" description="Polar residues" evidence="1">
    <location>
        <begin position="7"/>
        <end position="18"/>
    </location>
</feature>
<dbReference type="OrthoDB" id="2687813at2759"/>